<evidence type="ECO:0000256" key="5">
    <source>
        <dbReference type="SAM" id="MobiDB-lite"/>
    </source>
</evidence>
<accession>A0A426V5L5</accession>
<evidence type="ECO:0000256" key="1">
    <source>
        <dbReference type="ARBA" id="ARBA00004651"/>
    </source>
</evidence>
<feature type="transmembrane region" description="Helical" evidence="6">
    <location>
        <begin position="241"/>
        <end position="263"/>
    </location>
</feature>
<keyword evidence="2 6" id="KW-0812">Transmembrane</keyword>
<dbReference type="GO" id="GO:0005886">
    <property type="term" value="C:plasma membrane"/>
    <property type="evidence" value="ECO:0007669"/>
    <property type="project" value="UniProtKB-SubCell"/>
</dbReference>
<feature type="transmembrane region" description="Helical" evidence="6">
    <location>
        <begin position="103"/>
        <end position="122"/>
    </location>
</feature>
<evidence type="ECO:0000256" key="6">
    <source>
        <dbReference type="SAM" id="Phobius"/>
    </source>
</evidence>
<dbReference type="EMBL" id="RSEB01000001">
    <property type="protein sequence ID" value="RRS02183.1"/>
    <property type="molecule type" value="Genomic_DNA"/>
</dbReference>
<dbReference type="PROSITE" id="PS50850">
    <property type="entry name" value="MFS"/>
    <property type="match status" value="1"/>
</dbReference>
<proteinExistence type="predicted"/>
<feature type="region of interest" description="Disordered" evidence="5">
    <location>
        <begin position="1"/>
        <end position="20"/>
    </location>
</feature>
<organism evidence="8 9">
    <name type="scientific">Glycomyces terrestris</name>
    <dbReference type="NCBI Taxonomy" id="2493553"/>
    <lineage>
        <taxon>Bacteria</taxon>
        <taxon>Bacillati</taxon>
        <taxon>Actinomycetota</taxon>
        <taxon>Actinomycetes</taxon>
        <taxon>Glycomycetales</taxon>
        <taxon>Glycomycetaceae</taxon>
        <taxon>Glycomyces</taxon>
    </lineage>
</organism>
<comment type="caution">
    <text evidence="8">The sequence shown here is derived from an EMBL/GenBank/DDBJ whole genome shotgun (WGS) entry which is preliminary data.</text>
</comment>
<feature type="transmembrane region" description="Helical" evidence="6">
    <location>
        <begin position="35"/>
        <end position="54"/>
    </location>
</feature>
<feature type="transmembrane region" description="Helical" evidence="6">
    <location>
        <begin position="399"/>
        <end position="418"/>
    </location>
</feature>
<dbReference type="PANTHER" id="PTHR23528">
    <property type="match status" value="1"/>
</dbReference>
<dbReference type="SUPFAM" id="SSF103473">
    <property type="entry name" value="MFS general substrate transporter"/>
    <property type="match status" value="1"/>
</dbReference>
<feature type="transmembrane region" description="Helical" evidence="6">
    <location>
        <begin position="161"/>
        <end position="182"/>
    </location>
</feature>
<dbReference type="Gene3D" id="1.20.1250.20">
    <property type="entry name" value="MFS general substrate transporter like domains"/>
    <property type="match status" value="2"/>
</dbReference>
<feature type="compositionally biased region" description="Pro residues" evidence="5">
    <location>
        <begin position="8"/>
        <end position="20"/>
    </location>
</feature>
<dbReference type="PANTHER" id="PTHR23528:SF1">
    <property type="entry name" value="MAJOR FACILITATOR SUPERFAMILY (MFS) PROFILE DOMAIN-CONTAINING PROTEIN"/>
    <property type="match status" value="1"/>
</dbReference>
<evidence type="ECO:0000256" key="4">
    <source>
        <dbReference type="ARBA" id="ARBA00023136"/>
    </source>
</evidence>
<dbReference type="RefSeq" id="WP_125246658.1">
    <property type="nucleotide sequence ID" value="NZ_RSEB01000001.1"/>
</dbReference>
<evidence type="ECO:0000313" key="8">
    <source>
        <dbReference type="EMBL" id="RRS02183.1"/>
    </source>
</evidence>
<name>A0A426V5L5_9ACTN</name>
<feature type="transmembrane region" description="Helical" evidence="6">
    <location>
        <begin position="310"/>
        <end position="328"/>
    </location>
</feature>
<dbReference type="Pfam" id="PF07690">
    <property type="entry name" value="MFS_1"/>
    <property type="match status" value="1"/>
</dbReference>
<keyword evidence="3 6" id="KW-1133">Transmembrane helix</keyword>
<keyword evidence="4 6" id="KW-0472">Membrane</keyword>
<dbReference type="Proteomes" id="UP000277256">
    <property type="component" value="Unassembled WGS sequence"/>
</dbReference>
<evidence type="ECO:0000256" key="2">
    <source>
        <dbReference type="ARBA" id="ARBA00022692"/>
    </source>
</evidence>
<feature type="transmembrane region" description="Helical" evidence="6">
    <location>
        <begin position="334"/>
        <end position="360"/>
    </location>
</feature>
<protein>
    <submittedName>
        <fullName evidence="8">MFS transporter</fullName>
    </submittedName>
</protein>
<dbReference type="InterPro" id="IPR005829">
    <property type="entry name" value="Sugar_transporter_CS"/>
</dbReference>
<comment type="subcellular location">
    <subcellularLocation>
        <location evidence="1">Cell membrane</location>
        <topology evidence="1">Multi-pass membrane protein</topology>
    </subcellularLocation>
</comment>
<feature type="transmembrane region" description="Helical" evidence="6">
    <location>
        <begin position="128"/>
        <end position="149"/>
    </location>
</feature>
<feature type="domain" description="Major facilitator superfamily (MFS) profile" evidence="7">
    <location>
        <begin position="1"/>
        <end position="424"/>
    </location>
</feature>
<evidence type="ECO:0000259" key="7">
    <source>
        <dbReference type="PROSITE" id="PS50850"/>
    </source>
</evidence>
<feature type="transmembrane region" description="Helical" evidence="6">
    <location>
        <begin position="372"/>
        <end position="393"/>
    </location>
</feature>
<dbReference type="InterPro" id="IPR036259">
    <property type="entry name" value="MFS_trans_sf"/>
</dbReference>
<evidence type="ECO:0000313" key="9">
    <source>
        <dbReference type="Proteomes" id="UP000277256"/>
    </source>
</evidence>
<evidence type="ECO:0000256" key="3">
    <source>
        <dbReference type="ARBA" id="ARBA00022989"/>
    </source>
</evidence>
<feature type="transmembrane region" description="Helical" evidence="6">
    <location>
        <begin position="275"/>
        <end position="298"/>
    </location>
</feature>
<keyword evidence="9" id="KW-1185">Reference proteome</keyword>
<dbReference type="AlphaFoldDB" id="A0A426V5L5"/>
<dbReference type="GO" id="GO:0022857">
    <property type="term" value="F:transmembrane transporter activity"/>
    <property type="evidence" value="ECO:0007669"/>
    <property type="project" value="InterPro"/>
</dbReference>
<sequence>MALDANQAPPPAPPPPLAPAPVPAPPNGFVLRAALSNWGLWTALLTPGVLTLAIRVPEIAGDDYEAAYSAVISTGIVVGMLGNPLWGRLSDRTRTRFGRRRPWIAGGALAGVAGTVAVAYAPTLWLLVPAWVLVQAGFNAALAATMAIIPERIPAADQGRASGAFGAAVTGGFLTGSAIAALTQDATVMFLLPCALVAVLTGAFVLGLRDPAVHEPPKPFSLKEFASTFAFDPRRHPQFAWVWLTKFCFIFGVAAPSTYMVYFVAARLDLTAADAAALVGLVFVVNFSVQTAVTLGTGWLSDRLGRRRPFAAAAAILAAAGLLLMAFADGLPQILAGQAFLTLAGGLFAAMDGVLVFQTLPDPDAPAKDLGVANLANGLPGAILPPVATALLALGDTEYTLLFVLCAAAALAALPALARVTSVR</sequence>
<gene>
    <name evidence="8" type="ORF">EIW28_05510</name>
</gene>
<dbReference type="PROSITE" id="PS00216">
    <property type="entry name" value="SUGAR_TRANSPORT_1"/>
    <property type="match status" value="1"/>
</dbReference>
<feature type="transmembrane region" description="Helical" evidence="6">
    <location>
        <begin position="66"/>
        <end position="82"/>
    </location>
</feature>
<dbReference type="InterPro" id="IPR020846">
    <property type="entry name" value="MFS_dom"/>
</dbReference>
<feature type="transmembrane region" description="Helical" evidence="6">
    <location>
        <begin position="188"/>
        <end position="208"/>
    </location>
</feature>
<dbReference type="InterPro" id="IPR011701">
    <property type="entry name" value="MFS"/>
</dbReference>
<dbReference type="OrthoDB" id="7584869at2"/>
<reference evidence="8 9" key="1">
    <citation type="submission" date="2018-12" db="EMBL/GenBank/DDBJ databases">
        <title>Glycomyces sp. YIM 121974 draft genome.</title>
        <authorList>
            <person name="Li Q."/>
        </authorList>
    </citation>
    <scope>NUCLEOTIDE SEQUENCE [LARGE SCALE GENOMIC DNA]</scope>
    <source>
        <strain evidence="8 9">YIM 121974</strain>
    </source>
</reference>